<protein>
    <recommendedName>
        <fullName evidence="5">PA14 domain-containing protein</fullName>
    </recommendedName>
</protein>
<dbReference type="KEGG" id="agl:PYTT_0999"/>
<reference evidence="4" key="1">
    <citation type="submission" date="2016-09" db="EMBL/GenBank/DDBJ databases">
        <authorList>
            <person name="Koehorst J."/>
        </authorList>
    </citation>
    <scope>NUCLEOTIDE SEQUENCE [LARGE SCALE GENOMIC DNA]</scope>
</reference>
<keyword evidence="2" id="KW-0472">Membrane</keyword>
<feature type="compositionally biased region" description="Gly residues" evidence="1">
    <location>
        <begin position="123"/>
        <end position="139"/>
    </location>
</feature>
<dbReference type="Proteomes" id="UP000176204">
    <property type="component" value="Chromosome I"/>
</dbReference>
<evidence type="ECO:0000256" key="2">
    <source>
        <dbReference type="SAM" id="Phobius"/>
    </source>
</evidence>
<proteinExistence type="predicted"/>
<feature type="region of interest" description="Disordered" evidence="1">
    <location>
        <begin position="116"/>
        <end position="139"/>
    </location>
</feature>
<evidence type="ECO:0000313" key="4">
    <source>
        <dbReference type="Proteomes" id="UP000176204"/>
    </source>
</evidence>
<gene>
    <name evidence="3" type="ORF">PYTT_0999</name>
</gene>
<evidence type="ECO:0000256" key="1">
    <source>
        <dbReference type="SAM" id="MobiDB-lite"/>
    </source>
</evidence>
<keyword evidence="2" id="KW-0812">Transmembrane</keyword>
<dbReference type="AlphaFoldDB" id="A0A1H6L206"/>
<keyword evidence="2" id="KW-1133">Transmembrane helix</keyword>
<keyword evidence="4" id="KW-1185">Reference proteome</keyword>
<feature type="region of interest" description="Disordered" evidence="1">
    <location>
        <begin position="56"/>
        <end position="89"/>
    </location>
</feature>
<sequence length="423" mass="46340">MAMHVESPPSVEEELKLLKKRNTISAVSVSAGSCLLLALLLWMVKILVEAPQQAEFEGYVPPPDPPSELQRPSMNPAPRPSGGNPDVMTNVIVSVDTGPMVMPDIEIPPIEDTGMGMSETAGTGLGDGEGDGVGSGIGMGGTGGGGSSFCGSFYDLKQTKSAAPSPYKEHTQANCEGVLKEISHFYNSGWPKGYFDKYFKSPTNLYVACFYMLHSLDKEAPYAYKVQDKVEQSRWLAVYSGRVKAPKSGKFRFVGIGDSVLAVRFNGKNVLACGFHTLEDNVWNGNNRPTYRQGKDFYAYEGCDAWNNLFGGFQAGTPFTVEKDQWYEMDVLVSEIGGGAFGFCLLIDDMDDTAKPRDRRGSPIFELFRTSTVEPTSEEAYAQISFPDDNMRVDPPYNKDSLVWVAKPSRGSSILNKRQPKDK</sequence>
<accession>A0A1H6L206</accession>
<name>A0A1H6L206_9BACT</name>
<dbReference type="EMBL" id="LT629973">
    <property type="protein sequence ID" value="SEH82189.1"/>
    <property type="molecule type" value="Genomic_DNA"/>
</dbReference>
<feature type="transmembrane region" description="Helical" evidence="2">
    <location>
        <begin position="24"/>
        <end position="44"/>
    </location>
</feature>
<evidence type="ECO:0000313" key="3">
    <source>
        <dbReference type="EMBL" id="SEH82189.1"/>
    </source>
</evidence>
<evidence type="ECO:0008006" key="5">
    <source>
        <dbReference type="Google" id="ProtNLM"/>
    </source>
</evidence>
<organism evidence="3 4">
    <name type="scientific">Akkermansia glycaniphila</name>
    <dbReference type="NCBI Taxonomy" id="1679444"/>
    <lineage>
        <taxon>Bacteria</taxon>
        <taxon>Pseudomonadati</taxon>
        <taxon>Verrucomicrobiota</taxon>
        <taxon>Verrucomicrobiia</taxon>
        <taxon>Verrucomicrobiales</taxon>
        <taxon>Akkermansiaceae</taxon>
        <taxon>Akkermansia</taxon>
    </lineage>
</organism>